<dbReference type="Gene3D" id="1.10.357.10">
    <property type="entry name" value="Tetracycline Repressor, domain 2"/>
    <property type="match status" value="1"/>
</dbReference>
<dbReference type="PROSITE" id="PS50977">
    <property type="entry name" value="HTH_TETR_2"/>
    <property type="match status" value="1"/>
</dbReference>
<organism evidence="4 5">
    <name type="scientific">Secundilactobacillus kimchicus JCM 15530</name>
    <dbReference type="NCBI Taxonomy" id="1302272"/>
    <lineage>
        <taxon>Bacteria</taxon>
        <taxon>Bacillati</taxon>
        <taxon>Bacillota</taxon>
        <taxon>Bacilli</taxon>
        <taxon>Lactobacillales</taxon>
        <taxon>Lactobacillaceae</taxon>
        <taxon>Secundilactobacillus</taxon>
    </lineage>
</organism>
<keyword evidence="1 2" id="KW-0238">DNA-binding</keyword>
<accession>A0A0R1HWD6</accession>
<name>A0A0R1HWD6_9LACO</name>
<dbReference type="PATRIC" id="fig|1302272.5.peg.2313"/>
<dbReference type="GO" id="GO:0003677">
    <property type="term" value="F:DNA binding"/>
    <property type="evidence" value="ECO:0007669"/>
    <property type="project" value="UniProtKB-UniRule"/>
</dbReference>
<feature type="DNA-binding region" description="H-T-H motif" evidence="2">
    <location>
        <begin position="29"/>
        <end position="48"/>
    </location>
</feature>
<dbReference type="STRING" id="1302272.FC96_GL002266"/>
<evidence type="ECO:0000256" key="1">
    <source>
        <dbReference type="ARBA" id="ARBA00023125"/>
    </source>
</evidence>
<dbReference type="PANTHER" id="PTHR43479:SF7">
    <property type="entry name" value="TETR-FAMILY TRANSCRIPTIONAL REGULATOR"/>
    <property type="match status" value="1"/>
</dbReference>
<reference evidence="4 5" key="1">
    <citation type="journal article" date="2015" name="Genome Announc.">
        <title>Expanding the biotechnology potential of lactobacilli through comparative genomics of 213 strains and associated genera.</title>
        <authorList>
            <person name="Sun Z."/>
            <person name="Harris H.M."/>
            <person name="McCann A."/>
            <person name="Guo C."/>
            <person name="Argimon S."/>
            <person name="Zhang W."/>
            <person name="Yang X."/>
            <person name="Jeffery I.B."/>
            <person name="Cooney J.C."/>
            <person name="Kagawa T.F."/>
            <person name="Liu W."/>
            <person name="Song Y."/>
            <person name="Salvetti E."/>
            <person name="Wrobel A."/>
            <person name="Rasinkangas P."/>
            <person name="Parkhill J."/>
            <person name="Rea M.C."/>
            <person name="O'Sullivan O."/>
            <person name="Ritari J."/>
            <person name="Douillard F.P."/>
            <person name="Paul Ross R."/>
            <person name="Yang R."/>
            <person name="Briner A.E."/>
            <person name="Felis G.E."/>
            <person name="de Vos W.M."/>
            <person name="Barrangou R."/>
            <person name="Klaenhammer T.R."/>
            <person name="Caufield P.W."/>
            <person name="Cui Y."/>
            <person name="Zhang H."/>
            <person name="O'Toole P.W."/>
        </authorList>
    </citation>
    <scope>NUCLEOTIDE SEQUENCE [LARGE SCALE GENOMIC DNA]</scope>
    <source>
        <strain evidence="4 5">JCM 15530</strain>
    </source>
</reference>
<gene>
    <name evidence="4" type="ORF">FC96_GL002266</name>
</gene>
<evidence type="ECO:0000259" key="3">
    <source>
        <dbReference type="PROSITE" id="PS50977"/>
    </source>
</evidence>
<feature type="domain" description="HTH tetR-type" evidence="3">
    <location>
        <begin position="6"/>
        <end position="66"/>
    </location>
</feature>
<keyword evidence="5" id="KW-1185">Reference proteome</keyword>
<proteinExistence type="predicted"/>
<evidence type="ECO:0000256" key="2">
    <source>
        <dbReference type="PROSITE-ProRule" id="PRU00335"/>
    </source>
</evidence>
<protein>
    <submittedName>
        <fullName evidence="4">Transcriptional regulator</fullName>
    </submittedName>
</protein>
<dbReference type="RefSeq" id="WP_056942730.1">
    <property type="nucleotide sequence ID" value="NZ_AZCX01000006.1"/>
</dbReference>
<sequence length="199" mass="22684">MKALALETEIRIKKAFIDSINDHGLNRLTVTTLIKRAQINRSTFYSHYLDKYDLTEKLEKKLLDDFAALMEHRLEDSMTINLDKKMAVTAPIIQKCVNYVYQNFALIRALMGPNGDPSFEPRAKKIVTVAIEQALVHLKGNADMTPKLPAAFAKELIVSQIFDILKIWLAEPTPQQPDELADIIQVTRYLSPFDILNLQ</sequence>
<dbReference type="SUPFAM" id="SSF46689">
    <property type="entry name" value="Homeodomain-like"/>
    <property type="match status" value="1"/>
</dbReference>
<comment type="caution">
    <text evidence="4">The sequence shown here is derived from an EMBL/GenBank/DDBJ whole genome shotgun (WGS) entry which is preliminary data.</text>
</comment>
<evidence type="ECO:0000313" key="5">
    <source>
        <dbReference type="Proteomes" id="UP000050911"/>
    </source>
</evidence>
<dbReference type="Proteomes" id="UP000050911">
    <property type="component" value="Unassembled WGS sequence"/>
</dbReference>
<dbReference type="InterPro" id="IPR039532">
    <property type="entry name" value="TetR_C_Firmicutes"/>
</dbReference>
<dbReference type="AlphaFoldDB" id="A0A0R1HWD6"/>
<dbReference type="OrthoDB" id="9810250at2"/>
<dbReference type="Pfam" id="PF14278">
    <property type="entry name" value="TetR_C_8"/>
    <property type="match status" value="1"/>
</dbReference>
<dbReference type="EMBL" id="AZCX01000006">
    <property type="protein sequence ID" value="KRK47778.1"/>
    <property type="molecule type" value="Genomic_DNA"/>
</dbReference>
<evidence type="ECO:0000313" key="4">
    <source>
        <dbReference type="EMBL" id="KRK47778.1"/>
    </source>
</evidence>
<dbReference type="PANTHER" id="PTHR43479">
    <property type="entry name" value="ACREF/ENVCD OPERON REPRESSOR-RELATED"/>
    <property type="match status" value="1"/>
</dbReference>
<dbReference type="InterPro" id="IPR050624">
    <property type="entry name" value="HTH-type_Tx_Regulator"/>
</dbReference>
<dbReference type="InterPro" id="IPR001647">
    <property type="entry name" value="HTH_TetR"/>
</dbReference>
<dbReference type="InterPro" id="IPR009057">
    <property type="entry name" value="Homeodomain-like_sf"/>
</dbReference>